<dbReference type="STRING" id="342668.A0A1B8GGL3"/>
<dbReference type="PANTHER" id="PTHR42937:SF1">
    <property type="entry name" value="DIAMINOPROPIONATE AMMONIA-LYASE"/>
    <property type="match status" value="1"/>
</dbReference>
<feature type="domain" description="Tryptophan synthase beta chain-like PALP" evidence="1">
    <location>
        <begin position="37"/>
        <end position="357"/>
    </location>
</feature>
<dbReference type="Proteomes" id="UP000091956">
    <property type="component" value="Unassembled WGS sequence"/>
</dbReference>
<protein>
    <recommendedName>
        <fullName evidence="1">Tryptophan synthase beta chain-like PALP domain-containing protein</fullName>
    </recommendedName>
</protein>
<evidence type="ECO:0000313" key="2">
    <source>
        <dbReference type="EMBL" id="OBT94977.1"/>
    </source>
</evidence>
<dbReference type="Gene3D" id="3.40.50.1100">
    <property type="match status" value="3"/>
</dbReference>
<dbReference type="RefSeq" id="XP_018128710.1">
    <property type="nucleotide sequence ID" value="XM_018276880.2"/>
</dbReference>
<evidence type="ECO:0000313" key="3">
    <source>
        <dbReference type="Proteomes" id="UP000091956"/>
    </source>
</evidence>
<sequence>MPSDQRSTYTNPDAKAYNLPELADAQTVRKFHESLPEYSPTPLVSLGELAEKFGVKSIFIKDEGNRLGLPSFKILGASWGTFRAIASKLDLSLDSSLDDLSEAAKNASIKLFAATDGNHGRAVAYMAKLLQISAEIYVPTAVSSHARELIAAEGAEVIVIQGDYDDSVRIAAEKSTTSPSGLLIQDMAFEGYDYIPSWIVDGYSTMLHEVGSQLEEKGLKPTIIITPVGVGSLATAVVTHAKSGGRSITILAVEPDTAGCLHTSLKASQMTPIKTPGTIMTGLDCGTVSTAAWPVLRAGIDASVTVSDSSCHDAVLYLTRHGIFLGPCGAAGLAALLSIGPTEPESIGLNSDSVVVILGTEGPRPYFDSL</sequence>
<proteinExistence type="predicted"/>
<dbReference type="NCBIfam" id="NF006058">
    <property type="entry name" value="PRK08206.1"/>
    <property type="match status" value="1"/>
</dbReference>
<dbReference type="InterPro" id="IPR036052">
    <property type="entry name" value="TrpB-like_PALP_sf"/>
</dbReference>
<reference evidence="3" key="2">
    <citation type="journal article" date="2018" name="Nat. Commun.">
        <title>Extreme sensitivity to ultraviolet light in the fungal pathogen causing white-nose syndrome of bats.</title>
        <authorList>
            <person name="Palmer J.M."/>
            <person name="Drees K.P."/>
            <person name="Foster J.T."/>
            <person name="Lindner D.L."/>
        </authorList>
    </citation>
    <scope>NUCLEOTIDE SEQUENCE [LARGE SCALE GENOMIC DNA]</scope>
    <source>
        <strain evidence="3">UAMH 10579</strain>
    </source>
</reference>
<dbReference type="GeneID" id="28840831"/>
<gene>
    <name evidence="2" type="ORF">VE01_07445</name>
</gene>
<reference evidence="2 3" key="1">
    <citation type="submission" date="2016-03" db="EMBL/GenBank/DDBJ databases">
        <title>Comparative genomics of Pseudogymnoascus destructans, the fungus causing white-nose syndrome of bats.</title>
        <authorList>
            <person name="Palmer J.M."/>
            <person name="Drees K.P."/>
            <person name="Foster J.T."/>
            <person name="Lindner D.L."/>
        </authorList>
    </citation>
    <scope>NUCLEOTIDE SEQUENCE [LARGE SCALE GENOMIC DNA]</scope>
    <source>
        <strain evidence="2 3">UAMH 10579</strain>
    </source>
</reference>
<dbReference type="SUPFAM" id="SSF53686">
    <property type="entry name" value="Tryptophan synthase beta subunit-like PLP-dependent enzymes"/>
    <property type="match status" value="1"/>
</dbReference>
<accession>A0A1B8GGL3</accession>
<dbReference type="InterPro" id="IPR001926">
    <property type="entry name" value="TrpB-like_PALP"/>
</dbReference>
<name>A0A1B8GGL3_9PEZI</name>
<evidence type="ECO:0000259" key="1">
    <source>
        <dbReference type="Pfam" id="PF00291"/>
    </source>
</evidence>
<keyword evidence="3" id="KW-1185">Reference proteome</keyword>
<dbReference type="OrthoDB" id="10059875at2759"/>
<organism evidence="2 3">
    <name type="scientific">Pseudogymnoascus verrucosus</name>
    <dbReference type="NCBI Taxonomy" id="342668"/>
    <lineage>
        <taxon>Eukaryota</taxon>
        <taxon>Fungi</taxon>
        <taxon>Dikarya</taxon>
        <taxon>Ascomycota</taxon>
        <taxon>Pezizomycotina</taxon>
        <taxon>Leotiomycetes</taxon>
        <taxon>Thelebolales</taxon>
        <taxon>Thelebolaceae</taxon>
        <taxon>Pseudogymnoascus</taxon>
    </lineage>
</organism>
<dbReference type="PANTHER" id="PTHR42937">
    <property type="match status" value="1"/>
</dbReference>
<dbReference type="Pfam" id="PF00291">
    <property type="entry name" value="PALP"/>
    <property type="match status" value="1"/>
</dbReference>
<dbReference type="EMBL" id="KV460239">
    <property type="protein sequence ID" value="OBT94977.1"/>
    <property type="molecule type" value="Genomic_DNA"/>
</dbReference>
<dbReference type="AlphaFoldDB" id="A0A1B8GGL3"/>